<dbReference type="Proteomes" id="UP000748752">
    <property type="component" value="Unassembled WGS sequence"/>
</dbReference>
<accession>A0ABS1CLP2</accession>
<evidence type="ECO:0000313" key="2">
    <source>
        <dbReference type="Proteomes" id="UP000748752"/>
    </source>
</evidence>
<dbReference type="PANTHER" id="PTHR31367">
    <property type="entry name" value="CYTOSOLIC 5'-NUCLEOTIDASE 1 FAMILY MEMBER"/>
    <property type="match status" value="1"/>
</dbReference>
<keyword evidence="2" id="KW-1185">Reference proteome</keyword>
<dbReference type="InterPro" id="IPR010394">
    <property type="entry name" value="5-nucleotidase"/>
</dbReference>
<dbReference type="EMBL" id="NRRV01000060">
    <property type="protein sequence ID" value="MBK1632854.1"/>
    <property type="molecule type" value="Genomic_DNA"/>
</dbReference>
<gene>
    <name evidence="1" type="ORF">CKO31_19300</name>
</gene>
<organism evidence="1 2">
    <name type="scientific">Thiohalocapsa halophila</name>
    <dbReference type="NCBI Taxonomy" id="69359"/>
    <lineage>
        <taxon>Bacteria</taxon>
        <taxon>Pseudomonadati</taxon>
        <taxon>Pseudomonadota</taxon>
        <taxon>Gammaproteobacteria</taxon>
        <taxon>Chromatiales</taxon>
        <taxon>Chromatiaceae</taxon>
        <taxon>Thiohalocapsa</taxon>
    </lineage>
</organism>
<dbReference type="PANTHER" id="PTHR31367:SF5">
    <property type="entry name" value="CYTOSOLIC 5'-NUCLEOTIDASE 1A"/>
    <property type="match status" value="1"/>
</dbReference>
<reference evidence="1 2" key="1">
    <citation type="journal article" date="2020" name="Microorganisms">
        <title>Osmotic Adaptation and Compatible Solute Biosynthesis of Phototrophic Bacteria as Revealed from Genome Analyses.</title>
        <authorList>
            <person name="Imhoff J.F."/>
            <person name="Rahn T."/>
            <person name="Kunzel S."/>
            <person name="Keller A."/>
            <person name="Neulinger S.C."/>
        </authorList>
    </citation>
    <scope>NUCLEOTIDE SEQUENCE [LARGE SCALE GENOMIC DNA]</scope>
    <source>
        <strain evidence="1 2">DSM 6210</strain>
    </source>
</reference>
<protein>
    <submittedName>
        <fullName evidence="1">5'-nucleotidase</fullName>
    </submittedName>
</protein>
<dbReference type="RefSeq" id="WP_200240721.1">
    <property type="nucleotide sequence ID" value="NZ_NRRV01000060.1"/>
</dbReference>
<sequence length="304" mass="32621">MDGGATKPIRLTVAISSRALFDLDESHRVFEQEGVDAYHAYQVARENDVLSPGIAFTLVEKLLALNERIGDAGRVEIILLSRNSSDTGLRVFNSIHHHGLDITRAAFTSGASPYRYVSAFDAHLFLSADPDDVRQALAAGCAAATLMPAPARSAGDADAPVRIAFDGDAVLFSDEAERVYRSEGLAAFNEREVAAAAVPLSAGPFKAFLLALHRIQALFPPRDAPLRTALITARGAPSHERVIRTLRDWGIRIDEALFLGGLPKGPFLEAFDADIYFDDQEGHCADARGRVATGHVPHGVANAG</sequence>
<proteinExistence type="predicted"/>
<dbReference type="Pfam" id="PF06189">
    <property type="entry name" value="5-nucleotidase"/>
    <property type="match status" value="1"/>
</dbReference>
<evidence type="ECO:0000313" key="1">
    <source>
        <dbReference type="EMBL" id="MBK1632854.1"/>
    </source>
</evidence>
<name>A0ABS1CLP2_9GAMM</name>
<comment type="caution">
    <text evidence="1">The sequence shown here is derived from an EMBL/GenBank/DDBJ whole genome shotgun (WGS) entry which is preliminary data.</text>
</comment>